<dbReference type="AlphaFoldDB" id="A0A895YIS1"/>
<protein>
    <submittedName>
        <fullName evidence="2">Uncharacterized protein</fullName>
    </submittedName>
</protein>
<evidence type="ECO:0000256" key="1">
    <source>
        <dbReference type="SAM" id="MobiDB-lite"/>
    </source>
</evidence>
<dbReference type="EMBL" id="CP070499">
    <property type="protein sequence ID" value="QSB15429.1"/>
    <property type="molecule type" value="Genomic_DNA"/>
</dbReference>
<dbReference type="KEGG" id="nhy:JQS43_03455"/>
<accession>A0A895YIS1</accession>
<dbReference type="Proteomes" id="UP000662857">
    <property type="component" value="Chromosome"/>
</dbReference>
<feature type="region of interest" description="Disordered" evidence="1">
    <location>
        <begin position="172"/>
        <end position="205"/>
    </location>
</feature>
<evidence type="ECO:0000313" key="3">
    <source>
        <dbReference type="Proteomes" id="UP000662857"/>
    </source>
</evidence>
<proteinExistence type="predicted"/>
<name>A0A895YIS1_9ACTN</name>
<reference evidence="2" key="1">
    <citation type="submission" date="2021-02" db="EMBL/GenBank/DDBJ databases">
        <title>Natrosporangium hydrolyticum gen. nov., sp. nov, a haloalkaliphilic actinobacterium from a soda solonchak soil.</title>
        <authorList>
            <person name="Sorokin D.Y."/>
            <person name="Khijniak T.V."/>
            <person name="Zakharycheva A.P."/>
            <person name="Boueva O.V."/>
            <person name="Ariskina E.V."/>
            <person name="Hahnke R.L."/>
            <person name="Bunk B."/>
            <person name="Sproer C."/>
            <person name="Schumann P."/>
            <person name="Evtushenko L.I."/>
            <person name="Kublanov I.V."/>
        </authorList>
    </citation>
    <scope>NUCLEOTIDE SEQUENCE</scope>
    <source>
        <strain evidence="2">DSM 106523</strain>
    </source>
</reference>
<organism evidence="2 3">
    <name type="scientific">Natronosporangium hydrolyticum</name>
    <dbReference type="NCBI Taxonomy" id="2811111"/>
    <lineage>
        <taxon>Bacteria</taxon>
        <taxon>Bacillati</taxon>
        <taxon>Actinomycetota</taxon>
        <taxon>Actinomycetes</taxon>
        <taxon>Micromonosporales</taxon>
        <taxon>Micromonosporaceae</taxon>
        <taxon>Natronosporangium</taxon>
    </lineage>
</organism>
<dbReference type="RefSeq" id="WP_239677611.1">
    <property type="nucleotide sequence ID" value="NZ_CP070499.1"/>
</dbReference>
<sequence>MEDVVSAAADRLYAVPPRRFVAERTAAAATARASGDRAAASAITKLRRPTVAAWLVNLLALRRPELVDGLVELAESLRGAQRRLDGAALRELAGQRRAAVSALVSEARTLAVAADRESAAGALPLGEVETTLHAALAEPAVAEQVRSGRLLKGVAPTGFGAAAPRLRLVTGAGAEEPPSDEPRSDEPPSGGSAAESSTVRRERAEAALGAARAAASQAEAALAARLAEQQAAQTAVAELDAALAELTARRQRAAEQLTDAEAAVFVARREEADARQRVAAAAAELTGPD</sequence>
<keyword evidence="3" id="KW-1185">Reference proteome</keyword>
<evidence type="ECO:0000313" key="2">
    <source>
        <dbReference type="EMBL" id="QSB15429.1"/>
    </source>
</evidence>
<gene>
    <name evidence="2" type="ORF">JQS43_03455</name>
</gene>